<accession>A0AAY5EU08</accession>
<evidence type="ECO:0000256" key="2">
    <source>
        <dbReference type="ARBA" id="ARBA00007343"/>
    </source>
</evidence>
<keyword evidence="3 8" id="KW-0812">Transmembrane</keyword>
<dbReference type="Proteomes" id="UP000314983">
    <property type="component" value="Chromosome 3"/>
</dbReference>
<dbReference type="PANTHER" id="PTHR45813:SF2">
    <property type="entry name" value="ADHESION G-PROTEIN COUPLED RECEPTOR F3"/>
    <property type="match status" value="1"/>
</dbReference>
<reference evidence="11" key="3">
    <citation type="submission" date="2025-09" db="UniProtKB">
        <authorList>
            <consortium name="Ensembl"/>
        </authorList>
    </citation>
    <scope>IDENTIFICATION</scope>
</reference>
<sequence>CTEYFNLGYIYDSNTNLHCVFWNTTELQWSEEGCNLTQSSSNFIYCECDHLTSFSMLMSRTPVQLRLLNEITYIGLGVSICSLVVFILIEFLVWSAIVKSNLSHFRHTALVNIALCLLLADCSFIACSFQSILTDTLCLIMVLAKHFFYLAMFFWMLCLSIMLLHQLIFVFHTLRKKVYMILSVTIGYICPVVTVGATYLYYNKRTDITYYNRTTCWLTYEGTLKGSIYAFLFPVGIVVFINMFSMVVVIVTLLKPTAAENNKKDNKEAAKSIIKVIIFLTPVFGGTWVLGLFVFLMDDKSFINVLIQYAFTIVNSLQVHFKVFLHRSTGGTFDLKQKEWLYLFLLCIVGLFHFADRLFRRKKVFFLIKF</sequence>
<evidence type="ECO:0000256" key="7">
    <source>
        <dbReference type="ARBA" id="ARBA00023180"/>
    </source>
</evidence>
<feature type="domain" description="GAIN-B" evidence="9">
    <location>
        <begin position="1"/>
        <end position="64"/>
    </location>
</feature>
<dbReference type="InterPro" id="IPR057244">
    <property type="entry name" value="GAIN_B"/>
</dbReference>
<comment type="similarity">
    <text evidence="2">Belongs to the G-protein coupled receptor 2 family. Adhesion G-protein coupled receptor (ADGR) subfamily.</text>
</comment>
<evidence type="ECO:0000256" key="6">
    <source>
        <dbReference type="ARBA" id="ARBA00023157"/>
    </source>
</evidence>
<dbReference type="GO" id="GO:0007166">
    <property type="term" value="P:cell surface receptor signaling pathway"/>
    <property type="evidence" value="ECO:0007669"/>
    <property type="project" value="InterPro"/>
</dbReference>
<evidence type="ECO:0000256" key="4">
    <source>
        <dbReference type="ARBA" id="ARBA00022989"/>
    </source>
</evidence>
<dbReference type="AlphaFoldDB" id="A0AAY5EU08"/>
<dbReference type="InterPro" id="IPR017981">
    <property type="entry name" value="GPCR_2-like_7TM"/>
</dbReference>
<reference evidence="11" key="2">
    <citation type="submission" date="2025-08" db="UniProtKB">
        <authorList>
            <consortium name="Ensembl"/>
        </authorList>
    </citation>
    <scope>IDENTIFICATION</scope>
</reference>
<dbReference type="FunFam" id="1.20.1070.10:FF:000058">
    <property type="entry name" value="Adhesion G protein-coupled receptor F5"/>
    <property type="match status" value="1"/>
</dbReference>
<feature type="transmembrane region" description="Helical" evidence="8">
    <location>
        <begin position="340"/>
        <end position="359"/>
    </location>
</feature>
<feature type="domain" description="G-protein coupled receptors family 2 profile 2" evidence="10">
    <location>
        <begin position="68"/>
        <end position="330"/>
    </location>
</feature>
<dbReference type="InterPro" id="IPR051587">
    <property type="entry name" value="Adhesion_GPCR"/>
</dbReference>
<dbReference type="GO" id="GO:0016020">
    <property type="term" value="C:membrane"/>
    <property type="evidence" value="ECO:0007669"/>
    <property type="project" value="UniProtKB-SubCell"/>
</dbReference>
<dbReference type="GO" id="GO:0004930">
    <property type="term" value="F:G protein-coupled receptor activity"/>
    <property type="evidence" value="ECO:0007669"/>
    <property type="project" value="InterPro"/>
</dbReference>
<dbReference type="Gene3D" id="1.20.1070.10">
    <property type="entry name" value="Rhodopsin 7-helix transmembrane proteins"/>
    <property type="match status" value="1"/>
</dbReference>
<dbReference type="InterPro" id="IPR046338">
    <property type="entry name" value="GAIN_dom_sf"/>
</dbReference>
<feature type="transmembrane region" description="Helical" evidence="8">
    <location>
        <begin position="178"/>
        <end position="202"/>
    </location>
</feature>
<feature type="transmembrane region" description="Helical" evidence="8">
    <location>
        <begin position="273"/>
        <end position="296"/>
    </location>
</feature>
<comment type="subcellular location">
    <subcellularLocation>
        <location evidence="1">Membrane</location>
        <topology evidence="1">Multi-pass membrane protein</topology>
    </subcellularLocation>
</comment>
<keyword evidence="6" id="KW-1015">Disulfide bond</keyword>
<keyword evidence="4 8" id="KW-1133">Transmembrane helix</keyword>
<organism evidence="11 12">
    <name type="scientific">Electrophorus electricus</name>
    <name type="common">Electric eel</name>
    <name type="synonym">Gymnotus electricus</name>
    <dbReference type="NCBI Taxonomy" id="8005"/>
    <lineage>
        <taxon>Eukaryota</taxon>
        <taxon>Metazoa</taxon>
        <taxon>Chordata</taxon>
        <taxon>Craniata</taxon>
        <taxon>Vertebrata</taxon>
        <taxon>Euteleostomi</taxon>
        <taxon>Actinopterygii</taxon>
        <taxon>Neopterygii</taxon>
        <taxon>Teleostei</taxon>
        <taxon>Ostariophysi</taxon>
        <taxon>Gymnotiformes</taxon>
        <taxon>Gymnotoidei</taxon>
        <taxon>Gymnotidae</taxon>
        <taxon>Electrophorus</taxon>
    </lineage>
</organism>
<evidence type="ECO:0000256" key="3">
    <source>
        <dbReference type="ARBA" id="ARBA00022692"/>
    </source>
</evidence>
<dbReference type="PROSITE" id="PS50261">
    <property type="entry name" value="G_PROTEIN_RECEP_F2_4"/>
    <property type="match status" value="1"/>
</dbReference>
<dbReference type="Gene3D" id="2.60.220.50">
    <property type="match status" value="1"/>
</dbReference>
<evidence type="ECO:0000256" key="8">
    <source>
        <dbReference type="SAM" id="Phobius"/>
    </source>
</evidence>
<keyword evidence="5 8" id="KW-0472">Membrane</keyword>
<dbReference type="PANTHER" id="PTHR45813">
    <property type="entry name" value="IG-LIKE DOMAIN-CONTAINING PROTEIN"/>
    <property type="match status" value="1"/>
</dbReference>
<evidence type="ECO:0000259" key="9">
    <source>
        <dbReference type="PROSITE" id="PS50221"/>
    </source>
</evidence>
<evidence type="ECO:0000313" key="11">
    <source>
        <dbReference type="Ensembl" id="ENSEEEP00000060451.1"/>
    </source>
</evidence>
<gene>
    <name evidence="11" type="primary">TAAR1</name>
</gene>
<evidence type="ECO:0000256" key="1">
    <source>
        <dbReference type="ARBA" id="ARBA00004141"/>
    </source>
</evidence>
<dbReference type="GeneTree" id="ENSGT00940000161541"/>
<dbReference type="Pfam" id="PF01825">
    <property type="entry name" value="GPS"/>
    <property type="match status" value="1"/>
</dbReference>
<evidence type="ECO:0000259" key="10">
    <source>
        <dbReference type="PROSITE" id="PS50261"/>
    </source>
</evidence>
<dbReference type="SMART" id="SM00303">
    <property type="entry name" value="GPS"/>
    <property type="match status" value="1"/>
</dbReference>
<feature type="transmembrane region" description="Helical" evidence="8">
    <location>
        <begin position="147"/>
        <end position="171"/>
    </location>
</feature>
<feature type="transmembrane region" description="Helical" evidence="8">
    <location>
        <begin position="109"/>
        <end position="132"/>
    </location>
</feature>
<dbReference type="InterPro" id="IPR000203">
    <property type="entry name" value="GPS"/>
</dbReference>
<dbReference type="Ensembl" id="ENSEEET00000056330.1">
    <property type="protein sequence ID" value="ENSEEEP00000060451.1"/>
    <property type="gene ID" value="ENSEEEG00000026444.1"/>
</dbReference>
<dbReference type="PRINTS" id="PR00249">
    <property type="entry name" value="GPCRSECRETIN"/>
</dbReference>
<evidence type="ECO:0008006" key="13">
    <source>
        <dbReference type="Google" id="ProtNLM"/>
    </source>
</evidence>
<dbReference type="InterPro" id="IPR000832">
    <property type="entry name" value="GPCR_2_secretin-like"/>
</dbReference>
<reference evidence="11 12" key="1">
    <citation type="submission" date="2020-05" db="EMBL/GenBank/DDBJ databases">
        <title>Electrophorus electricus (electric eel) genome, fEleEle1, primary haplotype.</title>
        <authorList>
            <person name="Myers G."/>
            <person name="Meyer A."/>
            <person name="Fedrigo O."/>
            <person name="Formenti G."/>
            <person name="Rhie A."/>
            <person name="Tracey A."/>
            <person name="Sims Y."/>
            <person name="Jarvis E.D."/>
        </authorList>
    </citation>
    <scope>NUCLEOTIDE SEQUENCE [LARGE SCALE GENOMIC DNA]</scope>
</reference>
<evidence type="ECO:0000256" key="5">
    <source>
        <dbReference type="ARBA" id="ARBA00023136"/>
    </source>
</evidence>
<name>A0AAY5EU08_ELEEL</name>
<protein>
    <recommendedName>
        <fullName evidence="13">Adhesion G protein-coupled receptor F3b</fullName>
    </recommendedName>
</protein>
<dbReference type="PROSITE" id="PS50221">
    <property type="entry name" value="GAIN_B"/>
    <property type="match status" value="1"/>
</dbReference>
<feature type="transmembrane region" description="Helical" evidence="8">
    <location>
        <begin position="71"/>
        <end position="97"/>
    </location>
</feature>
<feature type="transmembrane region" description="Helical" evidence="8">
    <location>
        <begin position="228"/>
        <end position="253"/>
    </location>
</feature>
<dbReference type="GO" id="GO:0007189">
    <property type="term" value="P:adenylate cyclase-activating G protein-coupled receptor signaling pathway"/>
    <property type="evidence" value="ECO:0007669"/>
    <property type="project" value="TreeGrafter"/>
</dbReference>
<keyword evidence="7" id="KW-0325">Glycoprotein</keyword>
<dbReference type="Pfam" id="PF00002">
    <property type="entry name" value="7tm_2"/>
    <property type="match status" value="1"/>
</dbReference>
<evidence type="ECO:0000313" key="12">
    <source>
        <dbReference type="Proteomes" id="UP000314983"/>
    </source>
</evidence>
<proteinExistence type="inferred from homology"/>
<keyword evidence="12" id="KW-1185">Reference proteome</keyword>